<dbReference type="GO" id="GO:0006729">
    <property type="term" value="P:tetrahydrobiopterin biosynthetic process"/>
    <property type="evidence" value="ECO:0007669"/>
    <property type="project" value="InterPro"/>
</dbReference>
<evidence type="ECO:0000256" key="1">
    <source>
        <dbReference type="ARBA" id="ARBA00001554"/>
    </source>
</evidence>
<name>A0A7J4IVX3_9ARCH</name>
<keyword evidence="3 4" id="KW-0456">Lyase</keyword>
<dbReference type="Gene3D" id="3.30.1360.20">
    <property type="entry name" value="Transcriptional coactivator/pterin dehydratase"/>
    <property type="match status" value="1"/>
</dbReference>
<comment type="caution">
    <text evidence="5">The sequence shown here is derived from an EMBL/GenBank/DDBJ whole genome shotgun (WGS) entry which is preliminary data.</text>
</comment>
<dbReference type="PANTHER" id="PTHR12599:SF0">
    <property type="entry name" value="PTERIN-4-ALPHA-CARBINOLAMINE DEHYDRATASE"/>
    <property type="match status" value="1"/>
</dbReference>
<sequence>MSKLESKDCIPCRGGIPPMEEKKAKKFLRQVSGWSLTANSKKIRKQFKFKNFIEAMAFVNKAAAIMELERHHSDILISYNKVTLTNYTHKIQGLHDNDFILAAKIDKLKS</sequence>
<comment type="similarity">
    <text evidence="2 4">Belongs to the pterin-4-alpha-carbinolamine dehydratase family.</text>
</comment>
<organism evidence="5 7">
    <name type="scientific">Candidatus Iainarchaeum sp</name>
    <dbReference type="NCBI Taxonomy" id="3101447"/>
    <lineage>
        <taxon>Archaea</taxon>
        <taxon>Candidatus Iainarchaeota</taxon>
        <taxon>Candidatus Iainarchaeia</taxon>
        <taxon>Candidatus Iainarchaeales</taxon>
        <taxon>Candidatus Iainarchaeaceae</taxon>
        <taxon>Candidatus Iainarchaeum</taxon>
    </lineage>
</organism>
<evidence type="ECO:0000313" key="7">
    <source>
        <dbReference type="Proteomes" id="UP000577419"/>
    </source>
</evidence>
<dbReference type="Proteomes" id="UP000577419">
    <property type="component" value="Unassembled WGS sequence"/>
</dbReference>
<evidence type="ECO:0000313" key="5">
    <source>
        <dbReference type="EMBL" id="HIH08924.1"/>
    </source>
</evidence>
<reference evidence="5" key="1">
    <citation type="journal article" date="2020" name="bioRxiv">
        <title>A rank-normalized archaeal taxonomy based on genome phylogeny resolves widespread incomplete and uneven classifications.</title>
        <authorList>
            <person name="Rinke C."/>
            <person name="Chuvochina M."/>
            <person name="Mussig A.J."/>
            <person name="Chaumeil P.-A."/>
            <person name="Waite D.W."/>
            <person name="Whitman W.B."/>
            <person name="Parks D.H."/>
            <person name="Hugenholtz P."/>
        </authorList>
    </citation>
    <scope>NUCLEOTIDE SEQUENCE</scope>
    <source>
        <strain evidence="5">UBA10011</strain>
    </source>
</reference>
<evidence type="ECO:0000256" key="3">
    <source>
        <dbReference type="ARBA" id="ARBA00023239"/>
    </source>
</evidence>
<dbReference type="InterPro" id="IPR001533">
    <property type="entry name" value="Pterin_deHydtase"/>
</dbReference>
<evidence type="ECO:0000256" key="2">
    <source>
        <dbReference type="ARBA" id="ARBA00006472"/>
    </source>
</evidence>
<dbReference type="CDD" id="cd00913">
    <property type="entry name" value="PCD_DCoH_subfamily_a"/>
    <property type="match status" value="1"/>
</dbReference>
<protein>
    <recommendedName>
        <fullName evidence="4">Putative pterin-4-alpha-carbinolamine dehydratase</fullName>
        <shortName evidence="4">PHS</shortName>
        <ecNumber evidence="4">4.2.1.96</ecNumber>
    </recommendedName>
    <alternativeName>
        <fullName evidence="4">4-alpha-hydroxy-tetrahydropterin dehydratase</fullName>
    </alternativeName>
    <alternativeName>
        <fullName evidence="4">Pterin carbinolamine dehydratase</fullName>
        <shortName evidence="4">PCD</shortName>
    </alternativeName>
</protein>
<reference evidence="6" key="2">
    <citation type="submission" date="2021-03" db="EMBL/GenBank/DDBJ databases">
        <authorList>
            <person name="Jaffe A."/>
        </authorList>
    </citation>
    <scope>NUCLEOTIDE SEQUENCE</scope>
    <source>
        <strain evidence="6">RIFCSPHIGHO2_01_FULL_GW2011_AR10_43_9</strain>
    </source>
</reference>
<dbReference type="AlphaFoldDB" id="A0A7J4IVX3"/>
<dbReference type="Proteomes" id="UP000683213">
    <property type="component" value="Unassembled WGS sequence"/>
</dbReference>
<dbReference type="PANTHER" id="PTHR12599">
    <property type="entry name" value="PTERIN-4-ALPHA-CARBINOLAMINE DEHYDRATASE"/>
    <property type="match status" value="1"/>
</dbReference>
<reference evidence="6" key="3">
    <citation type="submission" date="2021-05" db="EMBL/GenBank/DDBJ databases">
        <title>Protein family content uncovers lineage relationships and bacterial pathway maintenance mechanisms in DPANN archaea.</title>
        <authorList>
            <person name="Castelle C.J."/>
            <person name="Meheust R."/>
            <person name="Jaffe A.L."/>
            <person name="Seitz K."/>
            <person name="Gong X."/>
            <person name="Baker B.J."/>
            <person name="Banfield J.F."/>
        </authorList>
    </citation>
    <scope>NUCLEOTIDE SEQUENCE</scope>
    <source>
        <strain evidence="6">RIFCSPHIGHO2_01_FULL_GW2011_AR10_43_9</strain>
    </source>
</reference>
<gene>
    <name evidence="5" type="ORF">HA237_06180</name>
    <name evidence="6" type="ORF">J4224_03235</name>
</gene>
<dbReference type="EMBL" id="JAGVWF010000044">
    <property type="protein sequence ID" value="MBS3059412.1"/>
    <property type="molecule type" value="Genomic_DNA"/>
</dbReference>
<dbReference type="EC" id="4.2.1.96" evidence="4"/>
<dbReference type="HAMAP" id="MF_00434">
    <property type="entry name" value="Pterin_4_alpha"/>
    <property type="match status" value="1"/>
</dbReference>
<dbReference type="EMBL" id="DUFG01000032">
    <property type="protein sequence ID" value="HIH08924.1"/>
    <property type="molecule type" value="Genomic_DNA"/>
</dbReference>
<dbReference type="SUPFAM" id="SSF55248">
    <property type="entry name" value="PCD-like"/>
    <property type="match status" value="1"/>
</dbReference>
<dbReference type="Pfam" id="PF01329">
    <property type="entry name" value="Pterin_4a"/>
    <property type="match status" value="1"/>
</dbReference>
<dbReference type="GO" id="GO:0008124">
    <property type="term" value="F:4-alpha-hydroxytetrahydrobiopterin dehydratase activity"/>
    <property type="evidence" value="ECO:0007669"/>
    <property type="project" value="UniProtKB-UniRule"/>
</dbReference>
<evidence type="ECO:0000313" key="6">
    <source>
        <dbReference type="EMBL" id="MBS3059412.1"/>
    </source>
</evidence>
<comment type="catalytic activity">
    <reaction evidence="1 4">
        <text>(4aS,6R)-4a-hydroxy-L-erythro-5,6,7,8-tetrahydrobiopterin = (6R)-L-erythro-6,7-dihydrobiopterin + H2O</text>
        <dbReference type="Rhea" id="RHEA:11920"/>
        <dbReference type="ChEBI" id="CHEBI:15377"/>
        <dbReference type="ChEBI" id="CHEBI:15642"/>
        <dbReference type="ChEBI" id="CHEBI:43120"/>
        <dbReference type="EC" id="4.2.1.96"/>
    </reaction>
</comment>
<accession>A0A7J4IVX3</accession>
<proteinExistence type="inferred from homology"/>
<evidence type="ECO:0000256" key="4">
    <source>
        <dbReference type="HAMAP-Rule" id="MF_00434"/>
    </source>
</evidence>
<dbReference type="InterPro" id="IPR036428">
    <property type="entry name" value="PCD_sf"/>
</dbReference>